<gene>
    <name evidence="3" type="ORF">C1SCF055_LOCUS39977</name>
</gene>
<dbReference type="PANTHER" id="PTHR43330">
    <property type="entry name" value="METHIONINE AMINOPEPTIDASE"/>
    <property type="match status" value="1"/>
</dbReference>
<organism evidence="3">
    <name type="scientific">Cladocopium goreaui</name>
    <dbReference type="NCBI Taxonomy" id="2562237"/>
    <lineage>
        <taxon>Eukaryota</taxon>
        <taxon>Sar</taxon>
        <taxon>Alveolata</taxon>
        <taxon>Dinophyceae</taxon>
        <taxon>Suessiales</taxon>
        <taxon>Symbiodiniaceae</taxon>
        <taxon>Cladocopium</taxon>
    </lineage>
</organism>
<proteinExistence type="predicted"/>
<accession>A0A9P1DRL4</accession>
<dbReference type="EMBL" id="CAMXCT020006515">
    <property type="protein sequence ID" value="CAL1168504.1"/>
    <property type="molecule type" value="Genomic_DNA"/>
</dbReference>
<evidence type="ECO:0000256" key="1">
    <source>
        <dbReference type="SAM" id="MobiDB-lite"/>
    </source>
</evidence>
<dbReference type="SUPFAM" id="SSF55920">
    <property type="entry name" value="Creatinase/aminopeptidase"/>
    <property type="match status" value="1"/>
</dbReference>
<dbReference type="OrthoDB" id="411189at2759"/>
<dbReference type="EMBL" id="CAMXCT030006515">
    <property type="protein sequence ID" value="CAL4802441.1"/>
    <property type="molecule type" value="Genomic_DNA"/>
</dbReference>
<protein>
    <submittedName>
        <fullName evidence="4">Methionine aminopeptidase</fullName>
    </submittedName>
</protein>
<evidence type="ECO:0000313" key="4">
    <source>
        <dbReference type="EMBL" id="CAL4802441.1"/>
    </source>
</evidence>
<feature type="region of interest" description="Disordered" evidence="1">
    <location>
        <begin position="1029"/>
        <end position="1048"/>
    </location>
</feature>
<keyword evidence="4" id="KW-0378">Hydrolase</keyword>
<reference evidence="3" key="1">
    <citation type="submission" date="2022-10" db="EMBL/GenBank/DDBJ databases">
        <authorList>
            <person name="Chen Y."/>
            <person name="Dougan E. K."/>
            <person name="Chan C."/>
            <person name="Rhodes N."/>
            <person name="Thang M."/>
        </authorList>
    </citation>
    <scope>NUCLEOTIDE SEQUENCE</scope>
</reference>
<dbReference type="Gene3D" id="3.90.230.10">
    <property type="entry name" value="Creatinase/methionine aminopeptidase superfamily"/>
    <property type="match status" value="1"/>
</dbReference>
<keyword evidence="4" id="KW-0031">Aminopeptidase</keyword>
<dbReference type="Pfam" id="PF00557">
    <property type="entry name" value="Peptidase_M24"/>
    <property type="match status" value="1"/>
</dbReference>
<dbReference type="PRINTS" id="PR00599">
    <property type="entry name" value="MAPEPTIDASE"/>
</dbReference>
<dbReference type="InterPro" id="IPR000994">
    <property type="entry name" value="Pept_M24"/>
</dbReference>
<evidence type="ECO:0000259" key="2">
    <source>
        <dbReference type="Pfam" id="PF00557"/>
    </source>
</evidence>
<feature type="compositionally biased region" description="Acidic residues" evidence="1">
    <location>
        <begin position="795"/>
        <end position="815"/>
    </location>
</feature>
<dbReference type="AlphaFoldDB" id="A0A9P1DRL4"/>
<feature type="region of interest" description="Disordered" evidence="1">
    <location>
        <begin position="788"/>
        <end position="815"/>
    </location>
</feature>
<dbReference type="InterPro" id="IPR036005">
    <property type="entry name" value="Creatinase/aminopeptidase-like"/>
</dbReference>
<comment type="caution">
    <text evidence="3">The sequence shown here is derived from an EMBL/GenBank/DDBJ whole genome shotgun (WGS) entry which is preliminary data.</text>
</comment>
<keyword evidence="4" id="KW-0645">Protease</keyword>
<name>A0A9P1DRL4_9DINO</name>
<keyword evidence="5" id="KW-1185">Reference proteome</keyword>
<sequence length="1048" mass="117485">MSRFWHALTFGPWTASNIFSVKELLRNAFSSYYLLLILIMEAFQSRGRKCWFLFFPQITCRNILRMLGALILRLHGWPADAVFEPRLTQEETHWDVLEYFGDSLEYWFGQVKTAKRGIHGTSSTANSIQAAQLLHLRQSQRKTEAFLRDRASSERKIQPSDREGISELALECLQDAATFASICTIRRQSDDIIKDLKQWWVSNGKDLLLVDNVEDVDEEDDVEEEEEIPEPVEGESLDKHAVCHIVEVVETDVQLNQQIIAATQDLKESKEQSLQADVDLFLSEDPECEVVEEEGMTIVPEIGSSRSLREVLIASDLQGFLPTDKDDENQLFKRIQKMSPHLGNFSAFVRIGEGLLSRASVTGQVRTRNQQQILEHELAEARTEFVCSQGRQSRLALWQDFSNRVEEALKPVEVPKPDSEETISAGAKKIQAIAPSSFHSANGARTCQLLLVKPFLAGGSEGPLRLGVVVGAWRGGKSKKQHVWPEGHLPVSSATKVHVRLLTPQGQKNEKGDQLCVASSVSAVLSLGAHDGSILLEVPTACYTVEYTDTHLIIWISKKTVQALSKINQACVPFHAKKKNQDSVAAKAFFSEDDFSRTTTGAKNIQLYLQQMKRDYEKFFPALENEKGNLMLRQDIQVTFAEILARISSYFKKYLKGSEHWKGLTKEYQQLPEFLLRARRKQSQELFAEALPAAEEALKMYYAVDRRHQESEVKLRAMRSACLSHLQSSLNKLSEKHDLKESLLLSVLKDHGWIEGTEMEWGKVPGHFDPAPDLKAFVKKLRFWGEAEPAPETVDAGEEEDEKEEEEEEEEEEDGLLGVAAVFLDEGSEGERPGRVSAVRSVPPSIPRPDYVEQEVELDRRTGLPRHPFMYCTEVKTPEQVLKMRKACALAREALEVARENIKATVTTDDVDAAVHDFVVSKNAYPSPLGYLGFKKSVSTSVNDVIAHGIPDDRALEDGDILNVDVTVFFDGFHGDTSCMFTVGEVDEAGLRLCQAAQRATMAGIQVCGPGVDFRLVGERIEDVADQHGCNVSRDPRGARAETSRLSG</sequence>
<dbReference type="PANTHER" id="PTHR43330:SF8">
    <property type="entry name" value="METHIONINE AMINOPEPTIDASE 1D, MITOCHONDRIAL"/>
    <property type="match status" value="1"/>
</dbReference>
<dbReference type="EMBL" id="CAMXCT010006515">
    <property type="protein sequence ID" value="CAI4015129.1"/>
    <property type="molecule type" value="Genomic_DNA"/>
</dbReference>
<evidence type="ECO:0000313" key="3">
    <source>
        <dbReference type="EMBL" id="CAI4015129.1"/>
    </source>
</evidence>
<evidence type="ECO:0000313" key="5">
    <source>
        <dbReference type="Proteomes" id="UP001152797"/>
    </source>
</evidence>
<reference evidence="4 5" key="2">
    <citation type="submission" date="2024-05" db="EMBL/GenBank/DDBJ databases">
        <authorList>
            <person name="Chen Y."/>
            <person name="Shah S."/>
            <person name="Dougan E. K."/>
            <person name="Thang M."/>
            <person name="Chan C."/>
        </authorList>
    </citation>
    <scope>NUCLEOTIDE SEQUENCE [LARGE SCALE GENOMIC DNA]</scope>
</reference>
<dbReference type="InterPro" id="IPR001714">
    <property type="entry name" value="Pept_M24_MAP"/>
</dbReference>
<dbReference type="GO" id="GO:0070006">
    <property type="term" value="F:metalloaminopeptidase activity"/>
    <property type="evidence" value="ECO:0007669"/>
    <property type="project" value="TreeGrafter"/>
</dbReference>
<feature type="compositionally biased region" description="Basic and acidic residues" evidence="1">
    <location>
        <begin position="1034"/>
        <end position="1048"/>
    </location>
</feature>
<feature type="domain" description="Peptidase M24" evidence="2">
    <location>
        <begin position="883"/>
        <end position="1030"/>
    </location>
</feature>
<dbReference type="Proteomes" id="UP001152797">
    <property type="component" value="Unassembled WGS sequence"/>
</dbReference>